<protein>
    <submittedName>
        <fullName evidence="2">Uncharacterized protein</fullName>
    </submittedName>
</protein>
<feature type="compositionally biased region" description="Low complexity" evidence="1">
    <location>
        <begin position="36"/>
        <end position="46"/>
    </location>
</feature>
<reference evidence="2" key="1">
    <citation type="submission" date="2012-11" db="EMBL/GenBank/DDBJ databases">
        <title>The Vampirome: Transcriptome and Proteome Analysis of the Submandibular and Accessory Glands of the Vampire Bat and Vector of Human Rabies, Desmodus rotundus.</title>
        <authorList>
            <person name="Francischetti I.M.B."/>
            <person name="Assumpcao T.C.F."/>
            <person name="Ma D."/>
            <person name="Vicente E.C."/>
            <person name="Ribeiro J.M.C."/>
        </authorList>
    </citation>
    <scope>NUCLEOTIDE SEQUENCE</scope>
    <source>
        <tissue evidence="2">Salivary gland</tissue>
    </source>
</reference>
<sequence length="66" mass="6849">MGCRDLCMASGGQVQRSGCGGTEACQAAGQPCDLGRTLLPPTLTPGTDREKRHHSCPHRPCGVPTS</sequence>
<organism evidence="2">
    <name type="scientific">Desmodus rotundus</name>
    <name type="common">Vampire bat</name>
    <dbReference type="NCBI Taxonomy" id="9430"/>
    <lineage>
        <taxon>Eukaryota</taxon>
        <taxon>Metazoa</taxon>
        <taxon>Chordata</taxon>
        <taxon>Craniata</taxon>
        <taxon>Vertebrata</taxon>
        <taxon>Euteleostomi</taxon>
        <taxon>Mammalia</taxon>
        <taxon>Eutheria</taxon>
        <taxon>Laurasiatheria</taxon>
        <taxon>Chiroptera</taxon>
        <taxon>Yangochiroptera</taxon>
        <taxon>Phyllostomidae</taxon>
        <taxon>Desmodontinae</taxon>
        <taxon>Desmodus</taxon>
    </lineage>
</organism>
<proteinExistence type="evidence at transcript level"/>
<evidence type="ECO:0000256" key="1">
    <source>
        <dbReference type="SAM" id="MobiDB-lite"/>
    </source>
</evidence>
<evidence type="ECO:0000313" key="2">
    <source>
        <dbReference type="EMBL" id="JAA44739.1"/>
    </source>
</evidence>
<accession>K9IXS3</accession>
<name>K9IXS3_DESRO</name>
<dbReference type="EMBL" id="GABZ01008786">
    <property type="protein sequence ID" value="JAA44739.1"/>
    <property type="molecule type" value="mRNA"/>
</dbReference>
<dbReference type="AlphaFoldDB" id="K9IXS3"/>
<feature type="region of interest" description="Disordered" evidence="1">
    <location>
        <begin position="36"/>
        <end position="66"/>
    </location>
</feature>